<gene>
    <name evidence="12" type="ORF">LNTAR_14467</name>
</gene>
<dbReference type="InterPro" id="IPR014710">
    <property type="entry name" value="RmlC-like_jellyroll"/>
</dbReference>
<feature type="domain" description="Nucleotidyl transferase" evidence="9">
    <location>
        <begin position="6"/>
        <end position="286"/>
    </location>
</feature>
<dbReference type="InterPro" id="IPR011051">
    <property type="entry name" value="RmlC_Cupin_sf"/>
</dbReference>
<dbReference type="NCBIfam" id="TIGR01479">
    <property type="entry name" value="GMP_PMI"/>
    <property type="match status" value="1"/>
</dbReference>
<dbReference type="CDD" id="cd02213">
    <property type="entry name" value="cupin_PMI_typeII_C"/>
    <property type="match status" value="1"/>
</dbReference>
<dbReference type="InterPro" id="IPR029044">
    <property type="entry name" value="Nucleotide-diphossugar_trans"/>
</dbReference>
<keyword evidence="13" id="KW-1185">Reference proteome</keyword>
<evidence type="ECO:0000256" key="8">
    <source>
        <dbReference type="RuleBase" id="RU004190"/>
    </source>
</evidence>
<evidence type="ECO:0000313" key="13">
    <source>
        <dbReference type="Proteomes" id="UP000004947"/>
    </source>
</evidence>
<dbReference type="GO" id="GO:0005525">
    <property type="term" value="F:GTP binding"/>
    <property type="evidence" value="ECO:0007669"/>
    <property type="project" value="UniProtKB-KW"/>
</dbReference>
<dbReference type="Gene3D" id="2.60.120.10">
    <property type="entry name" value="Jelly Rolls"/>
    <property type="match status" value="1"/>
</dbReference>
<dbReference type="GO" id="GO:0004475">
    <property type="term" value="F:mannose-1-phosphate guanylyltransferase (GTP) activity"/>
    <property type="evidence" value="ECO:0007669"/>
    <property type="project" value="UniProtKB-EC"/>
</dbReference>
<comment type="caution">
    <text evidence="12">The sequence shown here is derived from an EMBL/GenBank/DDBJ whole genome shotgun (WGS) entry which is preliminary data.</text>
</comment>
<dbReference type="FunFam" id="2.60.120.10:FF:000032">
    <property type="entry name" value="Mannose-1-phosphate guanylyltransferase/mannose-6-phosphate isomerase"/>
    <property type="match status" value="1"/>
</dbReference>
<dbReference type="SUPFAM" id="SSF51182">
    <property type="entry name" value="RmlC-like cupins"/>
    <property type="match status" value="1"/>
</dbReference>
<dbReference type="Pfam" id="PF22640">
    <property type="entry name" value="ManC_GMP_beta-helix"/>
    <property type="match status" value="1"/>
</dbReference>
<accession>A6DHE5</accession>
<keyword evidence="6" id="KW-0342">GTP-binding</keyword>
<dbReference type="EMBL" id="ABCK01000003">
    <property type="protein sequence ID" value="EDM29028.1"/>
    <property type="molecule type" value="Genomic_DNA"/>
</dbReference>
<dbReference type="CDD" id="cd02509">
    <property type="entry name" value="GDP-M1P_Guanylyltransferase"/>
    <property type="match status" value="1"/>
</dbReference>
<dbReference type="AlphaFoldDB" id="A6DHE5"/>
<keyword evidence="3 12" id="KW-0808">Transferase</keyword>
<dbReference type="InterPro" id="IPR049577">
    <property type="entry name" value="GMPP_N"/>
</dbReference>
<dbReference type="PANTHER" id="PTHR46390:SF1">
    <property type="entry name" value="MANNOSE-1-PHOSPHATE GUANYLYLTRANSFERASE"/>
    <property type="match status" value="1"/>
</dbReference>
<dbReference type="Gene3D" id="3.90.550.10">
    <property type="entry name" value="Spore Coat Polysaccharide Biosynthesis Protein SpsA, Chain A"/>
    <property type="match status" value="1"/>
</dbReference>
<dbReference type="Pfam" id="PF00483">
    <property type="entry name" value="NTP_transferase"/>
    <property type="match status" value="1"/>
</dbReference>
<evidence type="ECO:0000259" key="9">
    <source>
        <dbReference type="Pfam" id="PF00483"/>
    </source>
</evidence>
<feature type="domain" description="Mannose-6-phosphate isomerase type II C-terminal" evidence="10">
    <location>
        <begin position="353"/>
        <end position="466"/>
    </location>
</feature>
<dbReference type="InterPro" id="IPR001538">
    <property type="entry name" value="Man6P_isomerase-2_C"/>
</dbReference>
<evidence type="ECO:0000313" key="12">
    <source>
        <dbReference type="EMBL" id="EDM29028.1"/>
    </source>
</evidence>
<keyword evidence="5" id="KW-0547">Nucleotide-binding</keyword>
<dbReference type="GO" id="GO:0009298">
    <property type="term" value="P:GDP-mannose biosynthetic process"/>
    <property type="evidence" value="ECO:0007669"/>
    <property type="project" value="TreeGrafter"/>
</dbReference>
<evidence type="ECO:0000256" key="2">
    <source>
        <dbReference type="ARBA" id="ARBA00012387"/>
    </source>
</evidence>
<dbReference type="eggNOG" id="COG0836">
    <property type="taxonomic scope" value="Bacteria"/>
</dbReference>
<feature type="domain" description="MannoseP isomerase/GMP-like beta-helix" evidence="11">
    <location>
        <begin position="295"/>
        <end position="348"/>
    </location>
</feature>
<dbReference type="InterPro" id="IPR054566">
    <property type="entry name" value="ManC/GMP-like_b-helix"/>
</dbReference>
<dbReference type="RefSeq" id="WP_007277330.1">
    <property type="nucleotide sequence ID" value="NZ_ABCK01000003.1"/>
</dbReference>
<dbReference type="Pfam" id="PF01050">
    <property type="entry name" value="MannoseP_isomer"/>
    <property type="match status" value="1"/>
</dbReference>
<dbReference type="EC" id="2.7.7.13" evidence="2"/>
<dbReference type="InterPro" id="IPR051161">
    <property type="entry name" value="Mannose-6P_isomerase_type2"/>
</dbReference>
<dbReference type="PANTHER" id="PTHR46390">
    <property type="entry name" value="MANNOSE-1-PHOSPHATE GUANYLYLTRANSFERASE"/>
    <property type="match status" value="1"/>
</dbReference>
<evidence type="ECO:0000256" key="6">
    <source>
        <dbReference type="ARBA" id="ARBA00023134"/>
    </source>
</evidence>
<dbReference type="InterPro" id="IPR006375">
    <property type="entry name" value="Man1P_GuaTrfase/Man6P_Isoase"/>
</dbReference>
<evidence type="ECO:0000259" key="11">
    <source>
        <dbReference type="Pfam" id="PF22640"/>
    </source>
</evidence>
<proteinExistence type="inferred from homology"/>
<keyword evidence="4 12" id="KW-0548">Nucleotidyltransferase</keyword>
<reference evidence="12 13" key="1">
    <citation type="journal article" date="2010" name="J. Bacteriol.">
        <title>Genome sequence of Lentisphaera araneosa HTCC2155T, the type species of the order Lentisphaerales in the phylum Lentisphaerae.</title>
        <authorList>
            <person name="Thrash J.C."/>
            <person name="Cho J.C."/>
            <person name="Vergin K.L."/>
            <person name="Morris R.M."/>
            <person name="Giovannoni S.J."/>
        </authorList>
    </citation>
    <scope>NUCLEOTIDE SEQUENCE [LARGE SCALE GENOMIC DNA]</scope>
    <source>
        <strain evidence="12 13">HTCC2155</strain>
    </source>
</reference>
<keyword evidence="12" id="KW-0413">Isomerase</keyword>
<evidence type="ECO:0000256" key="5">
    <source>
        <dbReference type="ARBA" id="ARBA00022741"/>
    </source>
</evidence>
<evidence type="ECO:0000256" key="3">
    <source>
        <dbReference type="ARBA" id="ARBA00022679"/>
    </source>
</evidence>
<evidence type="ECO:0000256" key="1">
    <source>
        <dbReference type="ARBA" id="ARBA00006115"/>
    </source>
</evidence>
<dbReference type="FunFam" id="3.90.550.10:FF:000046">
    <property type="entry name" value="Mannose-1-phosphate guanylyltransferase (GDP)"/>
    <property type="match status" value="1"/>
</dbReference>
<comment type="catalytic activity">
    <reaction evidence="7">
        <text>alpha-D-mannose 1-phosphate + GTP + H(+) = GDP-alpha-D-mannose + diphosphate</text>
        <dbReference type="Rhea" id="RHEA:15229"/>
        <dbReference type="ChEBI" id="CHEBI:15378"/>
        <dbReference type="ChEBI" id="CHEBI:33019"/>
        <dbReference type="ChEBI" id="CHEBI:37565"/>
        <dbReference type="ChEBI" id="CHEBI:57527"/>
        <dbReference type="ChEBI" id="CHEBI:58409"/>
        <dbReference type="EC" id="2.7.7.13"/>
    </reaction>
</comment>
<organism evidence="12 13">
    <name type="scientific">Lentisphaera araneosa HTCC2155</name>
    <dbReference type="NCBI Taxonomy" id="313628"/>
    <lineage>
        <taxon>Bacteria</taxon>
        <taxon>Pseudomonadati</taxon>
        <taxon>Lentisphaerota</taxon>
        <taxon>Lentisphaeria</taxon>
        <taxon>Lentisphaerales</taxon>
        <taxon>Lentisphaeraceae</taxon>
        <taxon>Lentisphaera</taxon>
    </lineage>
</organism>
<dbReference type="SUPFAM" id="SSF53448">
    <property type="entry name" value="Nucleotide-diphospho-sugar transferases"/>
    <property type="match status" value="1"/>
</dbReference>
<evidence type="ECO:0000259" key="10">
    <source>
        <dbReference type="Pfam" id="PF01050"/>
    </source>
</evidence>
<sequence length="471" mass="52629">MHSINTVIMSGGSGSRLWPMSRSTHPKQFLPLCGEFTMLQQTALRLDGLEQEGRILVVANQNHRFLVAEQLREIGVKSPQIILEPCARNTAPAVALAALQVHKQEPEALMLVLAADHLIQDEEAFRQAVRDAAPCAAEGHILTFGIVPDHPATGYGYIQAGEQFVSSIRQVDNFVEKPNLEKAEAYLSEGNFLWNSGMFLIRADIYLSELKKYRPDILEACEKSFENTSDDMDFVRPGVEEFAACPKDSIDYAIMEKSQVVKVIPLDAGWSDVGSWTELANQHSEDTYENSCVGDTLTIDSERNFIRANKKLIATVGVSDLLIVDTDDALLVAHKSKAQDVKKIVEELKEQSRPEADINSKVYRPWGWYNTIDQGPQFKVKRISVNPGAKLSLQKHHHRAEHWVVVTGTAIVTNGDKEILLSENQSTYIPIGVQHRLENPGKIDLEIIEVQSGTYLEEDDIVRLDDNYGRA</sequence>
<evidence type="ECO:0000256" key="7">
    <source>
        <dbReference type="ARBA" id="ARBA00047343"/>
    </source>
</evidence>
<name>A6DHE5_9BACT</name>
<dbReference type="STRING" id="313628.LNTAR_14467"/>
<dbReference type="GO" id="GO:0016853">
    <property type="term" value="F:isomerase activity"/>
    <property type="evidence" value="ECO:0007669"/>
    <property type="project" value="UniProtKB-KW"/>
</dbReference>
<dbReference type="InterPro" id="IPR005835">
    <property type="entry name" value="NTP_transferase_dom"/>
</dbReference>
<evidence type="ECO:0000256" key="4">
    <source>
        <dbReference type="ARBA" id="ARBA00022695"/>
    </source>
</evidence>
<dbReference type="GO" id="GO:0000271">
    <property type="term" value="P:polysaccharide biosynthetic process"/>
    <property type="evidence" value="ECO:0007669"/>
    <property type="project" value="InterPro"/>
</dbReference>
<comment type="similarity">
    <text evidence="1 8">Belongs to the mannose-6-phosphate isomerase type 2 family.</text>
</comment>
<dbReference type="Proteomes" id="UP000004947">
    <property type="component" value="Unassembled WGS sequence"/>
</dbReference>
<protein>
    <recommendedName>
        <fullName evidence="2">mannose-1-phosphate guanylyltransferase</fullName>
        <ecNumber evidence="2">2.7.7.13</ecNumber>
    </recommendedName>
</protein>